<dbReference type="GO" id="GO:0008360">
    <property type="term" value="P:regulation of cell shape"/>
    <property type="evidence" value="ECO:0007669"/>
    <property type="project" value="UniProtKB-UniRule"/>
</dbReference>
<name>A0A1G2H9V6_9BACT</name>
<evidence type="ECO:0000256" key="2">
    <source>
        <dbReference type="HAMAP-Rule" id="MF_00973"/>
    </source>
</evidence>
<dbReference type="HAMAP" id="MF_00973">
    <property type="entry name" value="Gluconeogen_factor"/>
    <property type="match status" value="1"/>
</dbReference>
<dbReference type="InterPro" id="IPR002882">
    <property type="entry name" value="CofD"/>
</dbReference>
<dbReference type="Proteomes" id="UP000177932">
    <property type="component" value="Unassembled WGS sequence"/>
</dbReference>
<dbReference type="PANTHER" id="PTHR30135:SF3">
    <property type="entry name" value="GLUCONEOGENESIS FACTOR-RELATED"/>
    <property type="match status" value="1"/>
</dbReference>
<dbReference type="STRING" id="1802158.A2827_00380"/>
<protein>
    <recommendedName>
        <fullName evidence="2">Putative gluconeogenesis factor</fullName>
    </recommendedName>
</protein>
<dbReference type="GO" id="GO:0043743">
    <property type="term" value="F:LPPG:FO 2-phospho-L-lactate transferase activity"/>
    <property type="evidence" value="ECO:0007669"/>
    <property type="project" value="InterPro"/>
</dbReference>
<dbReference type="EMBL" id="MHOD01000001">
    <property type="protein sequence ID" value="OGZ58728.1"/>
    <property type="molecule type" value="Genomic_DNA"/>
</dbReference>
<dbReference type="SUPFAM" id="SSF142338">
    <property type="entry name" value="CofD-like"/>
    <property type="match status" value="1"/>
</dbReference>
<dbReference type="Pfam" id="PF01933">
    <property type="entry name" value="CofD"/>
    <property type="match status" value="1"/>
</dbReference>
<comment type="function">
    <text evidence="2">Required for morphogenesis under gluconeogenic growth conditions.</text>
</comment>
<reference evidence="3 4" key="1">
    <citation type="journal article" date="2016" name="Nat. Commun.">
        <title>Thousands of microbial genomes shed light on interconnected biogeochemical processes in an aquifer system.</title>
        <authorList>
            <person name="Anantharaman K."/>
            <person name="Brown C.T."/>
            <person name="Hug L.A."/>
            <person name="Sharon I."/>
            <person name="Castelle C.J."/>
            <person name="Probst A.J."/>
            <person name="Thomas B.C."/>
            <person name="Singh A."/>
            <person name="Wilkins M.J."/>
            <person name="Karaoz U."/>
            <person name="Brodie E.L."/>
            <person name="Williams K.H."/>
            <person name="Hubbard S.S."/>
            <person name="Banfield J.F."/>
        </authorList>
    </citation>
    <scope>NUCLEOTIDE SEQUENCE [LARGE SCALE GENOMIC DNA]</scope>
</reference>
<comment type="caution">
    <text evidence="3">The sequence shown here is derived from an EMBL/GenBank/DDBJ whole genome shotgun (WGS) entry which is preliminary data.</text>
</comment>
<evidence type="ECO:0000256" key="1">
    <source>
        <dbReference type="ARBA" id="ARBA00022490"/>
    </source>
</evidence>
<proteinExistence type="inferred from homology"/>
<keyword evidence="1 2" id="KW-0963">Cytoplasm</keyword>
<sequence length="336" mass="36711">MYNIFMKNSSEYKSVVIIGGGSGTSAVLEGLKKYPVNLSAIITTADNGGSSGKLRDEFEMIPPGDIRQCLVALASRNYGYLNDRFQEGSLQGHTLGNLLITLFYQKNKDFQQAIDELLVLAGAKGSLIPATLRPVNLVAKFSDGSEIVGEKSITRSRIVGEKLKRMMISPAATKANPKAISAIKNADVIIVGPGNLFSSVIPNFLVREIRDSFKNSGAKKIYIANLFTQPGHTDKFSISDFERQISKYAGGVKFDYIIHNTASIPDKILKKYKNSALSHALLANESEKGDKRFIGGEIARLSPKEIIKSDPMAKNRNPFLHDSKRVAKIIMGIVEG</sequence>
<dbReference type="PANTHER" id="PTHR30135">
    <property type="entry name" value="UNCHARACTERIZED PROTEIN YVCK-RELATED"/>
    <property type="match status" value="1"/>
</dbReference>
<dbReference type="CDD" id="cd07187">
    <property type="entry name" value="YvcK_like"/>
    <property type="match status" value="1"/>
</dbReference>
<dbReference type="NCBIfam" id="TIGR01826">
    <property type="entry name" value="CofD_related"/>
    <property type="match status" value="1"/>
</dbReference>
<comment type="subcellular location">
    <subcellularLocation>
        <location evidence="2">Cytoplasm</location>
    </subcellularLocation>
</comment>
<accession>A0A1G2H9V6</accession>
<dbReference type="GO" id="GO:0005737">
    <property type="term" value="C:cytoplasm"/>
    <property type="evidence" value="ECO:0007669"/>
    <property type="project" value="UniProtKB-SubCell"/>
</dbReference>
<dbReference type="InterPro" id="IPR010119">
    <property type="entry name" value="Gluconeogen_factor"/>
</dbReference>
<dbReference type="Gene3D" id="3.40.50.10680">
    <property type="entry name" value="CofD-like domains"/>
    <property type="match status" value="1"/>
</dbReference>
<gene>
    <name evidence="3" type="ORF">A2827_00380</name>
</gene>
<comment type="similarity">
    <text evidence="2">Belongs to the gluconeogenesis factor family.</text>
</comment>
<dbReference type="AlphaFoldDB" id="A0A1G2H9V6"/>
<dbReference type="InterPro" id="IPR038136">
    <property type="entry name" value="CofD-like_dom_sf"/>
</dbReference>
<evidence type="ECO:0000313" key="3">
    <source>
        <dbReference type="EMBL" id="OGZ58728.1"/>
    </source>
</evidence>
<organism evidence="3 4">
    <name type="scientific">Candidatus Spechtbacteria bacterium RIFCSPHIGHO2_01_FULL_43_30</name>
    <dbReference type="NCBI Taxonomy" id="1802158"/>
    <lineage>
        <taxon>Bacteria</taxon>
        <taxon>Candidatus Spechtiibacteriota</taxon>
    </lineage>
</organism>
<evidence type="ECO:0000313" key="4">
    <source>
        <dbReference type="Proteomes" id="UP000177932"/>
    </source>
</evidence>